<keyword evidence="4" id="KW-1185">Reference proteome</keyword>
<gene>
    <name evidence="3" type="ORF">Ssi02_04310</name>
</gene>
<protein>
    <submittedName>
        <fullName evidence="3">Membrane protein</fullName>
    </submittedName>
</protein>
<feature type="transmembrane region" description="Helical" evidence="1">
    <location>
        <begin position="21"/>
        <end position="42"/>
    </location>
</feature>
<dbReference type="RefSeq" id="WP_239128529.1">
    <property type="nucleotide sequence ID" value="NZ_BOOW01000006.1"/>
</dbReference>
<dbReference type="InterPro" id="IPR005182">
    <property type="entry name" value="YdbS-like_PH"/>
</dbReference>
<evidence type="ECO:0000313" key="4">
    <source>
        <dbReference type="Proteomes" id="UP000606172"/>
    </source>
</evidence>
<feature type="transmembrane region" description="Helical" evidence="1">
    <location>
        <begin position="48"/>
        <end position="67"/>
    </location>
</feature>
<organism evidence="3 4">
    <name type="scientific">Sinosporangium siamense</name>
    <dbReference type="NCBI Taxonomy" id="1367973"/>
    <lineage>
        <taxon>Bacteria</taxon>
        <taxon>Bacillati</taxon>
        <taxon>Actinomycetota</taxon>
        <taxon>Actinomycetes</taxon>
        <taxon>Streptosporangiales</taxon>
        <taxon>Streptosporangiaceae</taxon>
        <taxon>Sinosporangium</taxon>
    </lineage>
</organism>
<keyword evidence="1" id="KW-0472">Membrane</keyword>
<accession>A0A919RCE0</accession>
<keyword evidence="1" id="KW-1133">Transmembrane helix</keyword>
<dbReference type="AlphaFoldDB" id="A0A919RCE0"/>
<sequence length="162" mass="17354">MNELRLRQPRHSADPRAVRYWTVDAVIGAVVVVVPLAVAYQLTGRPAALGAAAAGAAVLAVALTVFAPRVYYRAVRWEVTDEAVYTRSGLMVRTWRAAPLSRVQTVDTVRGPLQRHFGLADVTVTTASAAGALKIRGLDHEEAARLAEQLTLLTQATPGDAT</sequence>
<evidence type="ECO:0000259" key="2">
    <source>
        <dbReference type="Pfam" id="PF03703"/>
    </source>
</evidence>
<evidence type="ECO:0000256" key="1">
    <source>
        <dbReference type="SAM" id="Phobius"/>
    </source>
</evidence>
<dbReference type="EMBL" id="BOOW01000006">
    <property type="protein sequence ID" value="GII90200.1"/>
    <property type="molecule type" value="Genomic_DNA"/>
</dbReference>
<comment type="caution">
    <text evidence="3">The sequence shown here is derived from an EMBL/GenBank/DDBJ whole genome shotgun (WGS) entry which is preliminary data.</text>
</comment>
<dbReference type="Proteomes" id="UP000606172">
    <property type="component" value="Unassembled WGS sequence"/>
</dbReference>
<evidence type="ECO:0000313" key="3">
    <source>
        <dbReference type="EMBL" id="GII90200.1"/>
    </source>
</evidence>
<dbReference type="Pfam" id="PF03703">
    <property type="entry name" value="bPH_2"/>
    <property type="match status" value="1"/>
</dbReference>
<name>A0A919RCE0_9ACTN</name>
<reference evidence="3" key="1">
    <citation type="submission" date="2021-01" db="EMBL/GenBank/DDBJ databases">
        <title>Whole genome shotgun sequence of Sinosporangium siamense NBRC 109515.</title>
        <authorList>
            <person name="Komaki H."/>
            <person name="Tamura T."/>
        </authorList>
    </citation>
    <scope>NUCLEOTIDE SEQUENCE</scope>
    <source>
        <strain evidence="3">NBRC 109515</strain>
    </source>
</reference>
<proteinExistence type="predicted"/>
<keyword evidence="1" id="KW-0812">Transmembrane</keyword>
<dbReference type="PANTHER" id="PTHR34473">
    <property type="entry name" value="UPF0699 TRANSMEMBRANE PROTEIN YDBS"/>
    <property type="match status" value="1"/>
</dbReference>
<feature type="domain" description="YdbS-like PH" evidence="2">
    <location>
        <begin position="72"/>
        <end position="150"/>
    </location>
</feature>
<dbReference type="PANTHER" id="PTHR34473:SF3">
    <property type="entry name" value="TRANSMEMBRANE PROTEIN-RELATED"/>
    <property type="match status" value="1"/>
</dbReference>